<dbReference type="Pfam" id="PF00290">
    <property type="entry name" value="Trp_syntA"/>
    <property type="match status" value="1"/>
</dbReference>
<evidence type="ECO:0000256" key="7">
    <source>
        <dbReference type="ARBA" id="ARBA00023239"/>
    </source>
</evidence>
<comment type="caution">
    <text evidence="9">The sequence shown here is derived from an EMBL/GenBank/DDBJ whole genome shotgun (WGS) entry which is preliminary data.</text>
</comment>
<reference evidence="9" key="1">
    <citation type="submission" date="2021-01" db="EMBL/GenBank/DDBJ databases">
        <title>Rhizobium sp. strain KVB221 16S ribosomal RNA gene Genome sequencing and assembly.</title>
        <authorList>
            <person name="Kang M."/>
        </authorList>
    </citation>
    <scope>NUCLEOTIDE SEQUENCE</scope>
    <source>
        <strain evidence="9">KVB221</strain>
    </source>
</reference>
<sequence>MQLTTDRQLKGTSATASRPWLTCYFPVGDPRVPVDLLDIYAGEGVDVVELGLSSPDPYLDGPDVRGSMARADRSNARRDLDGIRERLDRQAQRPAALLMTYADAAHPARSNPDVWSGLDGLLIVAPTDDEIRLELEAAARAERVAVSAFTPLPITSREIEAAKAADYYVMLQAAEGVTGPRDTVDAGGRARIETLRQAGVEAPILLGFGISNGEQARAAIDLGADGIVVGSEVLRAALEGRQRLTSLLRDLRRGLDG</sequence>
<evidence type="ECO:0000256" key="2">
    <source>
        <dbReference type="ARBA" id="ARBA00011270"/>
    </source>
</evidence>
<dbReference type="GO" id="GO:0004834">
    <property type="term" value="F:tryptophan synthase activity"/>
    <property type="evidence" value="ECO:0007669"/>
    <property type="project" value="UniProtKB-EC"/>
</dbReference>
<protein>
    <recommendedName>
        <fullName evidence="3">tryptophan synthase</fullName>
        <ecNumber evidence="3">4.2.1.20</ecNumber>
    </recommendedName>
</protein>
<keyword evidence="5" id="KW-0822">Tryptophan biosynthesis</keyword>
<comment type="pathway">
    <text evidence="1">Amino-acid biosynthesis; L-tryptophan biosynthesis; L-tryptophan from chorismate: step 5/5.</text>
</comment>
<evidence type="ECO:0000256" key="6">
    <source>
        <dbReference type="ARBA" id="ARBA00023141"/>
    </source>
</evidence>
<keyword evidence="6" id="KW-0057">Aromatic amino acid biosynthesis</keyword>
<keyword evidence="10" id="KW-1185">Reference proteome</keyword>
<evidence type="ECO:0000256" key="4">
    <source>
        <dbReference type="ARBA" id="ARBA00022605"/>
    </source>
</evidence>
<dbReference type="Proteomes" id="UP000633219">
    <property type="component" value="Unassembled WGS sequence"/>
</dbReference>
<dbReference type="GO" id="GO:0005829">
    <property type="term" value="C:cytosol"/>
    <property type="evidence" value="ECO:0007669"/>
    <property type="project" value="TreeGrafter"/>
</dbReference>
<evidence type="ECO:0000256" key="8">
    <source>
        <dbReference type="ARBA" id="ARBA00049047"/>
    </source>
</evidence>
<comment type="catalytic activity">
    <reaction evidence="8">
        <text>(1S,2R)-1-C-(indol-3-yl)glycerol 3-phosphate + L-serine = D-glyceraldehyde 3-phosphate + L-tryptophan + H2O</text>
        <dbReference type="Rhea" id="RHEA:10532"/>
        <dbReference type="ChEBI" id="CHEBI:15377"/>
        <dbReference type="ChEBI" id="CHEBI:33384"/>
        <dbReference type="ChEBI" id="CHEBI:57912"/>
        <dbReference type="ChEBI" id="CHEBI:58866"/>
        <dbReference type="ChEBI" id="CHEBI:59776"/>
        <dbReference type="EC" id="4.2.1.20"/>
    </reaction>
</comment>
<evidence type="ECO:0000256" key="3">
    <source>
        <dbReference type="ARBA" id="ARBA00012043"/>
    </source>
</evidence>
<name>A0A936YU85_9HYPH</name>
<dbReference type="RefSeq" id="WP_201663708.1">
    <property type="nucleotide sequence ID" value="NZ_JAEQNC010000019.1"/>
</dbReference>
<evidence type="ECO:0000313" key="10">
    <source>
        <dbReference type="Proteomes" id="UP000633219"/>
    </source>
</evidence>
<dbReference type="InterPro" id="IPR013785">
    <property type="entry name" value="Aldolase_TIM"/>
</dbReference>
<dbReference type="SUPFAM" id="SSF51366">
    <property type="entry name" value="Ribulose-phoshate binding barrel"/>
    <property type="match status" value="1"/>
</dbReference>
<dbReference type="Gene3D" id="3.20.20.70">
    <property type="entry name" value="Aldolase class I"/>
    <property type="match status" value="1"/>
</dbReference>
<dbReference type="AlphaFoldDB" id="A0A936YU85"/>
<gene>
    <name evidence="9" type="ORF">JJB09_24400</name>
</gene>
<evidence type="ECO:0000256" key="1">
    <source>
        <dbReference type="ARBA" id="ARBA00004733"/>
    </source>
</evidence>
<accession>A0A936YU85</accession>
<keyword evidence="4" id="KW-0028">Amino-acid biosynthesis</keyword>
<dbReference type="EMBL" id="JAEQNC010000019">
    <property type="protein sequence ID" value="MBL0375161.1"/>
    <property type="molecule type" value="Genomic_DNA"/>
</dbReference>
<evidence type="ECO:0000313" key="9">
    <source>
        <dbReference type="EMBL" id="MBL0375161.1"/>
    </source>
</evidence>
<keyword evidence="7" id="KW-0456">Lyase</keyword>
<dbReference type="PANTHER" id="PTHR43406:SF1">
    <property type="entry name" value="TRYPTOPHAN SYNTHASE ALPHA CHAIN, CHLOROPLASTIC"/>
    <property type="match status" value="1"/>
</dbReference>
<proteinExistence type="predicted"/>
<organism evidence="9 10">
    <name type="scientific">Rhizobium setariae</name>
    <dbReference type="NCBI Taxonomy" id="2801340"/>
    <lineage>
        <taxon>Bacteria</taxon>
        <taxon>Pseudomonadati</taxon>
        <taxon>Pseudomonadota</taxon>
        <taxon>Alphaproteobacteria</taxon>
        <taxon>Hyphomicrobiales</taxon>
        <taxon>Rhizobiaceae</taxon>
        <taxon>Rhizobium/Agrobacterium group</taxon>
        <taxon>Rhizobium</taxon>
    </lineage>
</organism>
<comment type="subunit">
    <text evidence="2">Tetramer of two alpha and two beta chains.</text>
</comment>
<dbReference type="EC" id="4.2.1.20" evidence="3"/>
<dbReference type="InterPro" id="IPR002028">
    <property type="entry name" value="Trp_synthase_suA"/>
</dbReference>
<evidence type="ECO:0000256" key="5">
    <source>
        <dbReference type="ARBA" id="ARBA00022822"/>
    </source>
</evidence>
<dbReference type="InterPro" id="IPR011060">
    <property type="entry name" value="RibuloseP-bd_barrel"/>
</dbReference>
<dbReference type="PANTHER" id="PTHR43406">
    <property type="entry name" value="TRYPTOPHAN SYNTHASE, ALPHA CHAIN"/>
    <property type="match status" value="1"/>
</dbReference>